<feature type="domain" description="ABC transporter" evidence="3">
    <location>
        <begin position="5"/>
        <end position="236"/>
    </location>
</feature>
<dbReference type="InterPro" id="IPR003439">
    <property type="entry name" value="ABC_transporter-like_ATP-bd"/>
</dbReference>
<dbReference type="SUPFAM" id="SSF52540">
    <property type="entry name" value="P-loop containing nucleoside triphosphate hydrolases"/>
    <property type="match status" value="1"/>
</dbReference>
<keyword evidence="2 4" id="KW-0067">ATP-binding</keyword>
<keyword evidence="5" id="KW-1185">Reference proteome</keyword>
<dbReference type="PROSITE" id="PS50893">
    <property type="entry name" value="ABC_TRANSPORTER_2"/>
    <property type="match status" value="1"/>
</dbReference>
<evidence type="ECO:0000313" key="4">
    <source>
        <dbReference type="EMBL" id="GAA3546333.1"/>
    </source>
</evidence>
<dbReference type="RefSeq" id="WP_344860471.1">
    <property type="nucleotide sequence ID" value="NZ_BAAAZN010000006.1"/>
</dbReference>
<reference evidence="5" key="1">
    <citation type="journal article" date="2019" name="Int. J. Syst. Evol. Microbiol.">
        <title>The Global Catalogue of Microorganisms (GCM) 10K type strain sequencing project: providing services to taxonomists for standard genome sequencing and annotation.</title>
        <authorList>
            <consortium name="The Broad Institute Genomics Platform"/>
            <consortium name="The Broad Institute Genome Sequencing Center for Infectious Disease"/>
            <person name="Wu L."/>
            <person name="Ma J."/>
        </authorList>
    </citation>
    <scope>NUCLEOTIDE SEQUENCE [LARGE SCALE GENOMIC DNA]</scope>
    <source>
        <strain evidence="5">JCM 16898</strain>
    </source>
</reference>
<name>A0ABP6W5K8_9PSEU</name>
<dbReference type="Gene3D" id="3.40.50.300">
    <property type="entry name" value="P-loop containing nucleotide triphosphate hydrolases"/>
    <property type="match status" value="1"/>
</dbReference>
<dbReference type="PROSITE" id="PS00211">
    <property type="entry name" value="ABC_TRANSPORTER_1"/>
    <property type="match status" value="1"/>
</dbReference>
<dbReference type="PANTHER" id="PTHR42794:SF2">
    <property type="entry name" value="ABC TRANSPORTER ATP-BINDING PROTEIN"/>
    <property type="match status" value="1"/>
</dbReference>
<dbReference type="Proteomes" id="UP001500689">
    <property type="component" value="Unassembled WGS sequence"/>
</dbReference>
<proteinExistence type="predicted"/>
<accession>A0ABP6W5K8</accession>
<dbReference type="InterPro" id="IPR017871">
    <property type="entry name" value="ABC_transporter-like_CS"/>
</dbReference>
<gene>
    <name evidence="4" type="ORF">GCM10022222_32470</name>
</gene>
<dbReference type="InterPro" id="IPR003593">
    <property type="entry name" value="AAA+_ATPase"/>
</dbReference>
<evidence type="ECO:0000259" key="3">
    <source>
        <dbReference type="PROSITE" id="PS50893"/>
    </source>
</evidence>
<keyword evidence="1" id="KW-0547">Nucleotide-binding</keyword>
<dbReference type="PANTHER" id="PTHR42794">
    <property type="entry name" value="HEMIN IMPORT ATP-BINDING PROTEIN HMUV"/>
    <property type="match status" value="1"/>
</dbReference>
<dbReference type="GO" id="GO:0005524">
    <property type="term" value="F:ATP binding"/>
    <property type="evidence" value="ECO:0007669"/>
    <property type="project" value="UniProtKB-KW"/>
</dbReference>
<dbReference type="InterPro" id="IPR027417">
    <property type="entry name" value="P-loop_NTPase"/>
</dbReference>
<evidence type="ECO:0000313" key="5">
    <source>
        <dbReference type="Proteomes" id="UP001500689"/>
    </source>
</evidence>
<dbReference type="EMBL" id="BAAAZN010000006">
    <property type="protein sequence ID" value="GAA3546333.1"/>
    <property type="molecule type" value="Genomic_DNA"/>
</dbReference>
<protein>
    <submittedName>
        <fullName evidence="4">ABC transporter ATP-binding protein</fullName>
    </submittedName>
</protein>
<dbReference type="SMART" id="SM00382">
    <property type="entry name" value="AAA"/>
    <property type="match status" value="1"/>
</dbReference>
<dbReference type="CDD" id="cd03214">
    <property type="entry name" value="ABC_Iron-Siderophores_B12_Hemin"/>
    <property type="match status" value="1"/>
</dbReference>
<dbReference type="Pfam" id="PF00005">
    <property type="entry name" value="ABC_tran"/>
    <property type="match status" value="1"/>
</dbReference>
<evidence type="ECO:0000256" key="2">
    <source>
        <dbReference type="ARBA" id="ARBA00022840"/>
    </source>
</evidence>
<sequence length="255" mass="27366">MDLTLHVERLGFRYGRTPVLHEVTLPEVRATEVTAVIGPNGSGKSTLLRCVAGFHRARGQVRLTGSDVGRRPDGGGILYLPQDPPPPSSITVFEAVLVARRIGGAGGRRQDHEAHVAATLTKLGLDEFATRRLSDLSGGQRQMVGLAQAMTRRPDVLLLDEPTSNLDLRNQLQVLRLVRDLARDQPAAVLAVVHDLSLAARIADRIVVLHDGVVHSSGPPAEVLTAEMLGAVYQVEGTVQETRDGVLTIAVTDSL</sequence>
<organism evidence="4 5">
    <name type="scientific">Amycolatopsis ultiminotia</name>
    <dbReference type="NCBI Taxonomy" id="543629"/>
    <lineage>
        <taxon>Bacteria</taxon>
        <taxon>Bacillati</taxon>
        <taxon>Actinomycetota</taxon>
        <taxon>Actinomycetes</taxon>
        <taxon>Pseudonocardiales</taxon>
        <taxon>Pseudonocardiaceae</taxon>
        <taxon>Amycolatopsis</taxon>
    </lineage>
</organism>
<comment type="caution">
    <text evidence="4">The sequence shown here is derived from an EMBL/GenBank/DDBJ whole genome shotgun (WGS) entry which is preliminary data.</text>
</comment>
<evidence type="ECO:0000256" key="1">
    <source>
        <dbReference type="ARBA" id="ARBA00022741"/>
    </source>
</evidence>